<dbReference type="AlphaFoldDB" id="A0A2U2PAK0"/>
<feature type="domain" description="HTH luxR-type" evidence="4">
    <location>
        <begin position="189"/>
        <end position="254"/>
    </location>
</feature>
<keyword evidence="3" id="KW-0804">Transcription</keyword>
<comment type="caution">
    <text evidence="7">The sequence shown here is derived from an EMBL/GenBank/DDBJ whole genome shotgun (WGS) entry which is preliminary data.</text>
</comment>
<dbReference type="EMBL" id="QEAS01000025">
    <property type="protein sequence ID" value="PWG78426.1"/>
    <property type="molecule type" value="Genomic_DNA"/>
</dbReference>
<dbReference type="Pfam" id="PF00196">
    <property type="entry name" value="GerE"/>
    <property type="match status" value="1"/>
</dbReference>
<accession>A0A2U2PAK0</accession>
<reference evidence="7 8" key="1">
    <citation type="submission" date="2018-04" db="EMBL/GenBank/DDBJ databases">
        <title>Pedobacter chongqingensis sp. nov., isolated from a rottenly hemp rope.</title>
        <authorList>
            <person name="Cai Y."/>
        </authorList>
    </citation>
    <scope>NUCLEOTIDE SEQUENCE [LARGE SCALE GENOMIC DNA]</scope>
    <source>
        <strain evidence="7 8">FJ4-8</strain>
    </source>
</reference>
<evidence type="ECO:0000259" key="6">
    <source>
        <dbReference type="PROSITE" id="PS50113"/>
    </source>
</evidence>
<proteinExistence type="predicted"/>
<dbReference type="InterPro" id="IPR000014">
    <property type="entry name" value="PAS"/>
</dbReference>
<dbReference type="PANTHER" id="PTHR44688:SF16">
    <property type="entry name" value="DNA-BINDING TRANSCRIPTIONAL ACTIVATOR DEVR_DOSR"/>
    <property type="match status" value="1"/>
</dbReference>
<dbReference type="InterPro" id="IPR000792">
    <property type="entry name" value="Tscrpt_reg_LuxR_C"/>
</dbReference>
<dbReference type="PROSITE" id="PS50112">
    <property type="entry name" value="PAS"/>
    <property type="match status" value="1"/>
</dbReference>
<sequence>MSVIRYDEVKKVWREIARNAPDRELSFELELHKKLLNIFHVGPYYHYIFNCSTTQMEYVSDAIIPVLGLSSPDIFTIEYLLEVIHPEDLPYFIGFEKQVTRFFNDLPPDKVLKYKVSYDYRIRHTDGTYARILQQVVTIQADEQGAVIRVLGVHTDITHLNKPPGSTLSFIGLDGEPSYYHVCEGRTALLPRKSIFTRREKEVLQYVLQGKTSQEIADALFISKLTVDGHRKKLLRKAGVTSAVELTTKVLRDNLLGF</sequence>
<evidence type="ECO:0000259" key="4">
    <source>
        <dbReference type="PROSITE" id="PS50043"/>
    </source>
</evidence>
<dbReference type="SMART" id="SM00421">
    <property type="entry name" value="HTH_LUXR"/>
    <property type="match status" value="1"/>
</dbReference>
<dbReference type="InterPro" id="IPR036388">
    <property type="entry name" value="WH-like_DNA-bd_sf"/>
</dbReference>
<dbReference type="InterPro" id="IPR016032">
    <property type="entry name" value="Sig_transdc_resp-reg_C-effctor"/>
</dbReference>
<dbReference type="SUPFAM" id="SSF55785">
    <property type="entry name" value="PYP-like sensor domain (PAS domain)"/>
    <property type="match status" value="1"/>
</dbReference>
<dbReference type="PROSITE" id="PS50043">
    <property type="entry name" value="HTH_LUXR_2"/>
    <property type="match status" value="1"/>
</dbReference>
<evidence type="ECO:0000313" key="8">
    <source>
        <dbReference type="Proteomes" id="UP000245647"/>
    </source>
</evidence>
<dbReference type="CDD" id="cd00130">
    <property type="entry name" value="PAS"/>
    <property type="match status" value="1"/>
</dbReference>
<dbReference type="Proteomes" id="UP000245647">
    <property type="component" value="Unassembled WGS sequence"/>
</dbReference>
<dbReference type="SUPFAM" id="SSF46894">
    <property type="entry name" value="C-terminal effector domain of the bipartite response regulators"/>
    <property type="match status" value="1"/>
</dbReference>
<name>A0A2U2PAK0_9SPHI</name>
<keyword evidence="1" id="KW-0805">Transcription regulation</keyword>
<dbReference type="GO" id="GO:0006355">
    <property type="term" value="P:regulation of DNA-templated transcription"/>
    <property type="evidence" value="ECO:0007669"/>
    <property type="project" value="InterPro"/>
</dbReference>
<dbReference type="GO" id="GO:0003677">
    <property type="term" value="F:DNA binding"/>
    <property type="evidence" value="ECO:0007669"/>
    <property type="project" value="UniProtKB-KW"/>
</dbReference>
<evidence type="ECO:0000256" key="1">
    <source>
        <dbReference type="ARBA" id="ARBA00023015"/>
    </source>
</evidence>
<dbReference type="PROSITE" id="PS50113">
    <property type="entry name" value="PAC"/>
    <property type="match status" value="1"/>
</dbReference>
<dbReference type="CDD" id="cd06170">
    <property type="entry name" value="LuxR_C_like"/>
    <property type="match status" value="1"/>
</dbReference>
<keyword evidence="8" id="KW-1185">Reference proteome</keyword>
<evidence type="ECO:0000313" key="7">
    <source>
        <dbReference type="EMBL" id="PWG78426.1"/>
    </source>
</evidence>
<evidence type="ECO:0000256" key="2">
    <source>
        <dbReference type="ARBA" id="ARBA00023125"/>
    </source>
</evidence>
<evidence type="ECO:0008006" key="9">
    <source>
        <dbReference type="Google" id="ProtNLM"/>
    </source>
</evidence>
<organism evidence="7 8">
    <name type="scientific">Pararcticibacter amylolyticus</name>
    <dbReference type="NCBI Taxonomy" id="2173175"/>
    <lineage>
        <taxon>Bacteria</taxon>
        <taxon>Pseudomonadati</taxon>
        <taxon>Bacteroidota</taxon>
        <taxon>Sphingobacteriia</taxon>
        <taxon>Sphingobacteriales</taxon>
        <taxon>Sphingobacteriaceae</taxon>
        <taxon>Pararcticibacter</taxon>
    </lineage>
</organism>
<dbReference type="InterPro" id="IPR013655">
    <property type="entry name" value="PAS_fold_3"/>
</dbReference>
<dbReference type="InterPro" id="IPR001610">
    <property type="entry name" value="PAC"/>
</dbReference>
<dbReference type="RefSeq" id="WP_109418028.1">
    <property type="nucleotide sequence ID" value="NZ_QEAS01000025.1"/>
</dbReference>
<protein>
    <recommendedName>
        <fullName evidence="9">HTH luxR-type domain-containing protein</fullName>
    </recommendedName>
</protein>
<dbReference type="Pfam" id="PF08447">
    <property type="entry name" value="PAS_3"/>
    <property type="match status" value="1"/>
</dbReference>
<dbReference type="SMART" id="SM00086">
    <property type="entry name" value="PAC"/>
    <property type="match status" value="1"/>
</dbReference>
<feature type="domain" description="PAC" evidence="6">
    <location>
        <begin position="116"/>
        <end position="169"/>
    </location>
</feature>
<evidence type="ECO:0000259" key="5">
    <source>
        <dbReference type="PROSITE" id="PS50112"/>
    </source>
</evidence>
<dbReference type="PANTHER" id="PTHR44688">
    <property type="entry name" value="DNA-BINDING TRANSCRIPTIONAL ACTIVATOR DEVR_DOSR"/>
    <property type="match status" value="1"/>
</dbReference>
<dbReference type="InterPro" id="IPR000700">
    <property type="entry name" value="PAS-assoc_C"/>
</dbReference>
<feature type="domain" description="PAS" evidence="5">
    <location>
        <begin position="58"/>
        <end position="88"/>
    </location>
</feature>
<dbReference type="Gene3D" id="1.10.10.10">
    <property type="entry name" value="Winged helix-like DNA-binding domain superfamily/Winged helix DNA-binding domain"/>
    <property type="match status" value="1"/>
</dbReference>
<keyword evidence="2" id="KW-0238">DNA-binding</keyword>
<gene>
    <name evidence="7" type="ORF">DDR33_22365</name>
</gene>
<dbReference type="Gene3D" id="3.30.450.20">
    <property type="entry name" value="PAS domain"/>
    <property type="match status" value="1"/>
</dbReference>
<dbReference type="PRINTS" id="PR00038">
    <property type="entry name" value="HTHLUXR"/>
</dbReference>
<dbReference type="InterPro" id="IPR035965">
    <property type="entry name" value="PAS-like_dom_sf"/>
</dbReference>
<evidence type="ECO:0000256" key="3">
    <source>
        <dbReference type="ARBA" id="ARBA00023163"/>
    </source>
</evidence>